<name>A0A853CK96_9ACTN</name>
<dbReference type="PANTHER" id="PTHR43080">
    <property type="entry name" value="CBS DOMAIN-CONTAINING PROTEIN CBSX3, MITOCHONDRIAL"/>
    <property type="match status" value="1"/>
</dbReference>
<evidence type="ECO:0000313" key="4">
    <source>
        <dbReference type="EMBL" id="NYJ06403.1"/>
    </source>
</evidence>
<dbReference type="AlphaFoldDB" id="A0A853CK96"/>
<dbReference type="EMBL" id="JACBZT010000001">
    <property type="protein sequence ID" value="NYJ06403.1"/>
    <property type="molecule type" value="Genomic_DNA"/>
</dbReference>
<dbReference type="RefSeq" id="WP_179717492.1">
    <property type="nucleotide sequence ID" value="NZ_JACBZT010000001.1"/>
</dbReference>
<dbReference type="InterPro" id="IPR000644">
    <property type="entry name" value="CBS_dom"/>
</dbReference>
<dbReference type="Pfam" id="PF00571">
    <property type="entry name" value="CBS"/>
    <property type="match status" value="2"/>
</dbReference>
<feature type="domain" description="CBS" evidence="3">
    <location>
        <begin position="7"/>
        <end position="63"/>
    </location>
</feature>
<evidence type="ECO:0000256" key="1">
    <source>
        <dbReference type="ARBA" id="ARBA00023122"/>
    </source>
</evidence>
<evidence type="ECO:0000313" key="5">
    <source>
        <dbReference type="Proteomes" id="UP000541969"/>
    </source>
</evidence>
<proteinExistence type="predicted"/>
<dbReference type="SMART" id="SM00116">
    <property type="entry name" value="CBS"/>
    <property type="match status" value="2"/>
</dbReference>
<dbReference type="SUPFAM" id="SSF54631">
    <property type="entry name" value="CBS-domain pair"/>
    <property type="match status" value="1"/>
</dbReference>
<evidence type="ECO:0000259" key="3">
    <source>
        <dbReference type="PROSITE" id="PS51371"/>
    </source>
</evidence>
<sequence length="155" mass="16069">MQVQEAMSNRFARIRAGSTMFQAAETVALAGSSDLMVIGEDGGFVGVLSEGDILRAALPDVEEILEAGGSLDVAFGRFVEKAHDLSALPIAPLIIRNPITVAPDDHVTRAVVVLVERGIRLLPVVSDGRLLGVISRADVCNAVVGQLAGLAVGVG</sequence>
<keyword evidence="1 2" id="KW-0129">CBS domain</keyword>
<gene>
    <name evidence="4" type="ORF">GGQ55_002681</name>
</gene>
<dbReference type="InterPro" id="IPR046342">
    <property type="entry name" value="CBS_dom_sf"/>
</dbReference>
<dbReference type="InterPro" id="IPR051257">
    <property type="entry name" value="Diverse_CBS-Domain"/>
</dbReference>
<dbReference type="Proteomes" id="UP000541969">
    <property type="component" value="Unassembled WGS sequence"/>
</dbReference>
<accession>A0A853CK96</accession>
<organism evidence="4 5">
    <name type="scientific">Petropleomorpha daqingensis</name>
    <dbReference type="NCBI Taxonomy" id="2026353"/>
    <lineage>
        <taxon>Bacteria</taxon>
        <taxon>Bacillati</taxon>
        <taxon>Actinomycetota</taxon>
        <taxon>Actinomycetes</taxon>
        <taxon>Geodermatophilales</taxon>
        <taxon>Geodermatophilaceae</taxon>
        <taxon>Petropleomorpha</taxon>
    </lineage>
</organism>
<reference evidence="4 5" key="1">
    <citation type="submission" date="2020-07" db="EMBL/GenBank/DDBJ databases">
        <title>Sequencing the genomes of 1000 actinobacteria strains.</title>
        <authorList>
            <person name="Klenk H.-P."/>
        </authorList>
    </citation>
    <scope>NUCLEOTIDE SEQUENCE [LARGE SCALE GENOMIC DNA]</scope>
    <source>
        <strain evidence="4 5">DSM 104001</strain>
    </source>
</reference>
<protein>
    <submittedName>
        <fullName evidence="4">CBS domain-containing protein</fullName>
    </submittedName>
</protein>
<dbReference type="Gene3D" id="3.10.580.10">
    <property type="entry name" value="CBS-domain"/>
    <property type="match status" value="1"/>
</dbReference>
<keyword evidence="5" id="KW-1185">Reference proteome</keyword>
<dbReference type="PROSITE" id="PS51371">
    <property type="entry name" value="CBS"/>
    <property type="match status" value="2"/>
</dbReference>
<evidence type="ECO:0000256" key="2">
    <source>
        <dbReference type="PROSITE-ProRule" id="PRU00703"/>
    </source>
</evidence>
<dbReference type="PANTHER" id="PTHR43080:SF2">
    <property type="entry name" value="CBS DOMAIN-CONTAINING PROTEIN"/>
    <property type="match status" value="1"/>
</dbReference>
<comment type="caution">
    <text evidence="4">The sequence shown here is derived from an EMBL/GenBank/DDBJ whole genome shotgun (WGS) entry which is preliminary data.</text>
</comment>
<feature type="domain" description="CBS" evidence="3">
    <location>
        <begin position="94"/>
        <end position="152"/>
    </location>
</feature>